<evidence type="ECO:0000313" key="7">
    <source>
        <dbReference type="EMBL" id="WPH03985.1"/>
    </source>
</evidence>
<dbReference type="GO" id="GO:0016020">
    <property type="term" value="C:membrane"/>
    <property type="evidence" value="ECO:0007669"/>
    <property type="project" value="UniProtKB-SubCell"/>
</dbReference>
<dbReference type="InterPro" id="IPR053009">
    <property type="entry name" value="Xanthocillin_Biosynth-Assoc"/>
</dbReference>
<comment type="subcellular location">
    <subcellularLocation>
        <location evidence="1">Membrane</location>
    </subcellularLocation>
</comment>
<evidence type="ECO:0000256" key="1">
    <source>
        <dbReference type="ARBA" id="ARBA00004370"/>
    </source>
</evidence>
<keyword evidence="2 5" id="KW-0812">Transmembrane</keyword>
<evidence type="ECO:0000259" key="6">
    <source>
        <dbReference type="Pfam" id="PF13664"/>
    </source>
</evidence>
<organism evidence="7 8">
    <name type="scientific">Acrodontium crateriforme</name>
    <dbReference type="NCBI Taxonomy" id="150365"/>
    <lineage>
        <taxon>Eukaryota</taxon>
        <taxon>Fungi</taxon>
        <taxon>Dikarya</taxon>
        <taxon>Ascomycota</taxon>
        <taxon>Pezizomycotina</taxon>
        <taxon>Dothideomycetes</taxon>
        <taxon>Dothideomycetidae</taxon>
        <taxon>Mycosphaerellales</taxon>
        <taxon>Teratosphaeriaceae</taxon>
        <taxon>Acrodontium</taxon>
    </lineage>
</organism>
<feature type="transmembrane region" description="Helical" evidence="5">
    <location>
        <begin position="12"/>
        <end position="32"/>
    </location>
</feature>
<dbReference type="PANTHER" id="PTHR23241:SF102">
    <property type="entry name" value="LD23009P"/>
    <property type="match status" value="1"/>
</dbReference>
<sequence>MASLKATVFSLAPYHLMAWGTLLGIELYQSLVMTKLCYQHLPKPQFTQLQKHVFPAYFSLQTVLSVMVITTVPQNPWLQIFKPASRWTILAPLLLNLTMASLNLLLYGPRTSMAMLARVRQTTIDGRTSNEGVVSEAMKTIQRQFSRNHAMSIHLNAIAMLATVWYGFGFASRITIA</sequence>
<evidence type="ECO:0000313" key="8">
    <source>
        <dbReference type="Proteomes" id="UP001303373"/>
    </source>
</evidence>
<protein>
    <recommendedName>
        <fullName evidence="6">TMEM205-like domain-containing protein</fullName>
    </recommendedName>
</protein>
<keyword evidence="4 5" id="KW-0472">Membrane</keyword>
<dbReference type="Pfam" id="PF13664">
    <property type="entry name" value="DUF4149"/>
    <property type="match status" value="1"/>
</dbReference>
<feature type="transmembrane region" description="Helical" evidence="5">
    <location>
        <begin position="53"/>
        <end position="72"/>
    </location>
</feature>
<dbReference type="PANTHER" id="PTHR23241">
    <property type="entry name" value="LATE EMBRYOGENESIS ABUNDANT PLANTS LEA-RELATED"/>
    <property type="match status" value="1"/>
</dbReference>
<evidence type="ECO:0000256" key="2">
    <source>
        <dbReference type="ARBA" id="ARBA00022692"/>
    </source>
</evidence>
<evidence type="ECO:0000256" key="4">
    <source>
        <dbReference type="ARBA" id="ARBA00023136"/>
    </source>
</evidence>
<dbReference type="AlphaFoldDB" id="A0AAQ3M9X8"/>
<keyword evidence="3 5" id="KW-1133">Transmembrane helix</keyword>
<feature type="transmembrane region" description="Helical" evidence="5">
    <location>
        <begin position="153"/>
        <end position="176"/>
    </location>
</feature>
<evidence type="ECO:0000256" key="3">
    <source>
        <dbReference type="ARBA" id="ARBA00022989"/>
    </source>
</evidence>
<evidence type="ECO:0000256" key="5">
    <source>
        <dbReference type="SAM" id="Phobius"/>
    </source>
</evidence>
<feature type="domain" description="TMEM205-like" evidence="6">
    <location>
        <begin position="18"/>
        <end position="118"/>
    </location>
</feature>
<dbReference type="InterPro" id="IPR025423">
    <property type="entry name" value="TMEM205-like"/>
</dbReference>
<gene>
    <name evidence="7" type="ORF">R9X50_00686800</name>
</gene>
<dbReference type="EMBL" id="CP138591">
    <property type="protein sequence ID" value="WPH03985.1"/>
    <property type="molecule type" value="Genomic_DNA"/>
</dbReference>
<dbReference type="Proteomes" id="UP001303373">
    <property type="component" value="Chromosome 12"/>
</dbReference>
<keyword evidence="8" id="KW-1185">Reference proteome</keyword>
<accession>A0AAQ3M9X8</accession>
<proteinExistence type="predicted"/>
<reference evidence="7 8" key="1">
    <citation type="submission" date="2023-11" db="EMBL/GenBank/DDBJ databases">
        <title>An acidophilic fungus is an integral part of prey digestion in a carnivorous sundew plant.</title>
        <authorList>
            <person name="Tsai I.J."/>
        </authorList>
    </citation>
    <scope>NUCLEOTIDE SEQUENCE [LARGE SCALE GENOMIC DNA]</scope>
    <source>
        <strain evidence="7">169a</strain>
    </source>
</reference>
<name>A0AAQ3M9X8_9PEZI</name>
<feature type="transmembrane region" description="Helical" evidence="5">
    <location>
        <begin position="84"/>
        <end position="108"/>
    </location>
</feature>